<dbReference type="SUPFAM" id="SSF55961">
    <property type="entry name" value="Bet v1-like"/>
    <property type="match status" value="1"/>
</dbReference>
<protein>
    <submittedName>
        <fullName evidence="1">SRPBCC family protein</fullName>
    </submittedName>
</protein>
<dbReference type="Gene3D" id="3.30.530.20">
    <property type="match status" value="1"/>
</dbReference>
<accession>A0ABT6HZZ5</accession>
<dbReference type="Proteomes" id="UP001223144">
    <property type="component" value="Unassembled WGS sequence"/>
</dbReference>
<sequence>MVWIGALSGVLVAGTGAAAGYLGLVTGALPLDVGVGRRTRPLGPQTVDVTAPRELVFDVIAQPYLGRATRAMREKVLVLERGSDMVLAAHRTAVAGGRLTATTVETVRFTRPERVDFRLVRGPVPAVTESFTLTEHESGTRLVYKGELTTDLWRAGQWWGGLVAPRWEATVAASLASVRQEAERRAALP</sequence>
<keyword evidence="2" id="KW-1185">Reference proteome</keyword>
<reference evidence="1 2" key="1">
    <citation type="submission" date="2023-04" db="EMBL/GenBank/DDBJ databases">
        <title>Streptomyces chengmaiensis sp. nov. isolated from the stem of mangrove plant in Hainan.</title>
        <authorList>
            <person name="Huang X."/>
            <person name="Zhou S."/>
            <person name="Chu X."/>
            <person name="Xie Y."/>
            <person name="Lin Y."/>
        </authorList>
    </citation>
    <scope>NUCLEOTIDE SEQUENCE [LARGE SCALE GENOMIC DNA]</scope>
    <source>
        <strain evidence="1 2">HNM0663</strain>
    </source>
</reference>
<dbReference type="EMBL" id="JARWBG010000093">
    <property type="protein sequence ID" value="MDH2393947.1"/>
    <property type="molecule type" value="Genomic_DNA"/>
</dbReference>
<dbReference type="InterPro" id="IPR023393">
    <property type="entry name" value="START-like_dom_sf"/>
</dbReference>
<name>A0ABT6HZZ5_9ACTN</name>
<comment type="caution">
    <text evidence="1">The sequence shown here is derived from an EMBL/GenBank/DDBJ whole genome shotgun (WGS) entry which is preliminary data.</text>
</comment>
<organism evidence="1 2">
    <name type="scientific">Streptomyces chengmaiensis</name>
    <dbReference type="NCBI Taxonomy" id="3040919"/>
    <lineage>
        <taxon>Bacteria</taxon>
        <taxon>Bacillati</taxon>
        <taxon>Actinomycetota</taxon>
        <taxon>Actinomycetes</taxon>
        <taxon>Kitasatosporales</taxon>
        <taxon>Streptomycetaceae</taxon>
        <taxon>Streptomyces</taxon>
    </lineage>
</organism>
<evidence type="ECO:0000313" key="1">
    <source>
        <dbReference type="EMBL" id="MDH2393947.1"/>
    </source>
</evidence>
<dbReference type="CDD" id="cd07812">
    <property type="entry name" value="SRPBCC"/>
    <property type="match status" value="1"/>
</dbReference>
<evidence type="ECO:0000313" key="2">
    <source>
        <dbReference type="Proteomes" id="UP001223144"/>
    </source>
</evidence>
<gene>
    <name evidence="1" type="ORF">QCN29_35390</name>
</gene>
<proteinExistence type="predicted"/>
<dbReference type="RefSeq" id="WP_279933328.1">
    <property type="nucleotide sequence ID" value="NZ_JARWBG010000093.1"/>
</dbReference>